<dbReference type="InterPro" id="IPR020568">
    <property type="entry name" value="Ribosomal_Su5_D2-typ_SF"/>
</dbReference>
<evidence type="ECO:0000259" key="10">
    <source>
        <dbReference type="Pfam" id="PF00288"/>
    </source>
</evidence>
<evidence type="ECO:0000256" key="4">
    <source>
        <dbReference type="ARBA" id="ARBA00022741"/>
    </source>
</evidence>
<keyword evidence="2" id="KW-0444">Lipid biosynthesis</keyword>
<dbReference type="GO" id="GO:0005829">
    <property type="term" value="C:cytosol"/>
    <property type="evidence" value="ECO:0007669"/>
    <property type="project" value="TreeGrafter"/>
</dbReference>
<evidence type="ECO:0000256" key="8">
    <source>
        <dbReference type="ARBA" id="ARBA00023098"/>
    </source>
</evidence>
<keyword evidence="1" id="KW-0963">Cytoplasm</keyword>
<comment type="pathway">
    <text evidence="9">Isoprenoid biosynthesis; isopentenyl diphosphate biosynthesis via mevalonate pathway; isopentenyl diphosphate from (R)-mevalonate: step 1/3.</text>
</comment>
<dbReference type="InterPro" id="IPR006204">
    <property type="entry name" value="GHMP_kinase_N_dom"/>
</dbReference>
<dbReference type="AlphaFoldDB" id="A0A2S2JKT0"/>
<name>A0A2S2JKT0_9LACO</name>
<evidence type="ECO:0000256" key="9">
    <source>
        <dbReference type="ARBA" id="ARBA00029438"/>
    </source>
</evidence>
<keyword evidence="8" id="KW-0443">Lipid metabolism</keyword>
<keyword evidence="3 12" id="KW-0808">Transferase</keyword>
<keyword evidence="6" id="KW-0067">ATP-binding</keyword>
<dbReference type="EMBL" id="QUBG01000002">
    <property type="protein sequence ID" value="TPR45031.1"/>
    <property type="molecule type" value="Genomic_DNA"/>
</dbReference>
<dbReference type="Gene3D" id="3.30.70.890">
    <property type="entry name" value="GHMP kinase, C-terminal domain"/>
    <property type="match status" value="1"/>
</dbReference>
<dbReference type="Pfam" id="PF00288">
    <property type="entry name" value="GHMP_kinases_N"/>
    <property type="match status" value="1"/>
</dbReference>
<dbReference type="SUPFAM" id="SSF54211">
    <property type="entry name" value="Ribosomal protein S5 domain 2-like"/>
    <property type="match status" value="1"/>
</dbReference>
<keyword evidence="5 12" id="KW-0418">Kinase</keyword>
<dbReference type="InterPro" id="IPR006205">
    <property type="entry name" value="Mev_gal_kin"/>
</dbReference>
<dbReference type="SUPFAM" id="SSF55060">
    <property type="entry name" value="GHMP Kinase, C-terminal domain"/>
    <property type="match status" value="1"/>
</dbReference>
<gene>
    <name evidence="12" type="primary">mvk</name>
    <name evidence="12" type="ORF">DY130_02235</name>
</gene>
<feature type="domain" description="GHMP kinase N-terminal" evidence="10">
    <location>
        <begin position="72"/>
        <end position="148"/>
    </location>
</feature>
<evidence type="ECO:0000256" key="3">
    <source>
        <dbReference type="ARBA" id="ARBA00022679"/>
    </source>
</evidence>
<keyword evidence="4" id="KW-0547">Nucleotide-binding</keyword>
<dbReference type="PANTHER" id="PTHR43290">
    <property type="entry name" value="MEVALONATE KINASE"/>
    <property type="match status" value="1"/>
</dbReference>
<protein>
    <submittedName>
        <fullName evidence="12">Mevalonate kinase</fullName>
        <ecNumber evidence="12">2.7.1.36</ecNumber>
    </submittedName>
</protein>
<evidence type="ECO:0000313" key="12">
    <source>
        <dbReference type="EMBL" id="TPR45031.1"/>
    </source>
</evidence>
<reference evidence="12" key="1">
    <citation type="submission" date="2018-08" db="EMBL/GenBank/DDBJ databases">
        <title>Comparative genomics of wild bee and flower associated Lactobacillus reveals potential adaptation to the bee host.</title>
        <authorList>
            <person name="Vuong H.Q."/>
            <person name="Mcfrederick Q.S."/>
        </authorList>
    </citation>
    <scope>NUCLEOTIDE SEQUENCE</scope>
    <source>
        <strain evidence="12">HV_63</strain>
    </source>
</reference>
<dbReference type="NCBIfam" id="TIGR00549">
    <property type="entry name" value="mevalon_kin"/>
    <property type="match status" value="1"/>
</dbReference>
<dbReference type="RefSeq" id="WP_108982779.1">
    <property type="nucleotide sequence ID" value="NZ_BAABXB010000094.1"/>
</dbReference>
<dbReference type="OrthoDB" id="9764892at2"/>
<evidence type="ECO:0000256" key="1">
    <source>
        <dbReference type="ARBA" id="ARBA00022490"/>
    </source>
</evidence>
<proteinExistence type="predicted"/>
<dbReference type="EC" id="2.7.1.36" evidence="12"/>
<dbReference type="GO" id="GO:0004496">
    <property type="term" value="F:mevalonate kinase activity"/>
    <property type="evidence" value="ECO:0007669"/>
    <property type="project" value="UniProtKB-EC"/>
</dbReference>
<dbReference type="GO" id="GO:0005524">
    <property type="term" value="F:ATP binding"/>
    <property type="evidence" value="ECO:0007669"/>
    <property type="project" value="UniProtKB-KW"/>
</dbReference>
<evidence type="ECO:0000259" key="11">
    <source>
        <dbReference type="Pfam" id="PF08544"/>
    </source>
</evidence>
<evidence type="ECO:0000256" key="5">
    <source>
        <dbReference type="ARBA" id="ARBA00022777"/>
    </source>
</evidence>
<feature type="domain" description="GHMP kinase C-terminal" evidence="11">
    <location>
        <begin position="220"/>
        <end position="299"/>
    </location>
</feature>
<evidence type="ECO:0000256" key="7">
    <source>
        <dbReference type="ARBA" id="ARBA00022842"/>
    </source>
</evidence>
<dbReference type="PRINTS" id="PR00959">
    <property type="entry name" value="MEVGALKINASE"/>
</dbReference>
<evidence type="ECO:0000256" key="6">
    <source>
        <dbReference type="ARBA" id="ARBA00022840"/>
    </source>
</evidence>
<evidence type="ECO:0000256" key="2">
    <source>
        <dbReference type="ARBA" id="ARBA00022516"/>
    </source>
</evidence>
<dbReference type="InterPro" id="IPR013750">
    <property type="entry name" value="GHMP_kinase_C_dom"/>
</dbReference>
<dbReference type="InterPro" id="IPR014721">
    <property type="entry name" value="Ribsml_uS5_D2-typ_fold_subgr"/>
</dbReference>
<sequence>MTKQAFGKSHAKIILMGEHSVVYNQPAIALPIPKIELKIKINEIDAGQLLNSKYYIGPIQKVPNDLLGIKNLVNTILTKINKTDESFEMTIDSEIPSERGMGSSAATSIAIIRALYNYFDTNISKEELLKLSDVEETITHGNPSGLDSATTGADNPVWFIRNDTLEEINFNLNATLVIADSGIKGRTDIAINYVKQQLINDNKRTQKSINKIGNLVTKARQDIEKNNPEELGILMSENQKELKNLKISNSKIDDLVEIANINGSLGTKLTGSGLGGCIIALARNDNEAESIANALTKAGALDTWIQPFK</sequence>
<dbReference type="PANTHER" id="PTHR43290:SF2">
    <property type="entry name" value="MEVALONATE KINASE"/>
    <property type="match status" value="1"/>
</dbReference>
<keyword evidence="7" id="KW-0460">Magnesium</keyword>
<dbReference type="Proteomes" id="UP000784700">
    <property type="component" value="Unassembled WGS sequence"/>
</dbReference>
<dbReference type="Gene3D" id="3.30.230.10">
    <property type="match status" value="1"/>
</dbReference>
<dbReference type="GO" id="GO:0019287">
    <property type="term" value="P:isopentenyl diphosphate biosynthetic process, mevalonate pathway"/>
    <property type="evidence" value="ECO:0007669"/>
    <property type="project" value="TreeGrafter"/>
</dbReference>
<dbReference type="Pfam" id="PF08544">
    <property type="entry name" value="GHMP_kinases_C"/>
    <property type="match status" value="1"/>
</dbReference>
<accession>A0A2S2JKT0</accession>
<comment type="caution">
    <text evidence="12">The sequence shown here is derived from an EMBL/GenBank/DDBJ whole genome shotgun (WGS) entry which is preliminary data.</text>
</comment>
<dbReference type="GeneID" id="58107996"/>
<dbReference type="InterPro" id="IPR036554">
    <property type="entry name" value="GHMP_kinase_C_sf"/>
</dbReference>
<evidence type="ECO:0000313" key="13">
    <source>
        <dbReference type="Proteomes" id="UP000784700"/>
    </source>
</evidence>
<organism evidence="12 13">
    <name type="scientific">Apilactobacillus micheneri</name>
    <dbReference type="NCBI Taxonomy" id="1899430"/>
    <lineage>
        <taxon>Bacteria</taxon>
        <taxon>Bacillati</taxon>
        <taxon>Bacillota</taxon>
        <taxon>Bacilli</taxon>
        <taxon>Lactobacillales</taxon>
        <taxon>Lactobacillaceae</taxon>
        <taxon>Apilactobacillus</taxon>
    </lineage>
</organism>